<dbReference type="Proteomes" id="UP000004324">
    <property type="component" value="Unassembled WGS sequence"/>
</dbReference>
<evidence type="ECO:0000256" key="3">
    <source>
        <dbReference type="ARBA" id="ARBA00023004"/>
    </source>
</evidence>
<keyword evidence="3" id="KW-0408">Iron</keyword>
<dbReference type="CDD" id="cd24035">
    <property type="entry name" value="ASKHA_NBD_O66634-like_rpt2"/>
    <property type="match status" value="1"/>
</dbReference>
<protein>
    <submittedName>
        <fullName evidence="7">CoA-substrate-specific enzyme activase</fullName>
    </submittedName>
</protein>
<evidence type="ECO:0000313" key="8">
    <source>
        <dbReference type="Proteomes" id="UP000004324"/>
    </source>
</evidence>
<dbReference type="InterPro" id="IPR051805">
    <property type="entry name" value="Dehydratase_Activator_Redct"/>
</dbReference>
<gene>
    <name evidence="7" type="ORF">FB4_2732</name>
</gene>
<proteinExistence type="predicted"/>
<dbReference type="PANTHER" id="PTHR32329:SF4">
    <property type="entry name" value="ACTIVATOR OF 2-HYDROXYACYL-COA DEHYDRATASE"/>
    <property type="match status" value="1"/>
</dbReference>
<dbReference type="Gene3D" id="3.30.420.40">
    <property type="match status" value="4"/>
</dbReference>
<dbReference type="CDD" id="cd24034">
    <property type="entry name" value="ASKHA_NBD_O66634-like_rpt1"/>
    <property type="match status" value="1"/>
</dbReference>
<dbReference type="NCBIfam" id="TIGR00241">
    <property type="entry name" value="CoA_E_activ"/>
    <property type="match status" value="1"/>
</dbReference>
<feature type="domain" description="ATPase BadF/BadG/BcrA/BcrD type" evidence="5">
    <location>
        <begin position="7"/>
        <end position="255"/>
    </location>
</feature>
<keyword evidence="2" id="KW-0479">Metal-binding</keyword>
<organism evidence="7 8">
    <name type="scientific">Pelosinus fermentans B4</name>
    <dbReference type="NCBI Taxonomy" id="1149862"/>
    <lineage>
        <taxon>Bacteria</taxon>
        <taxon>Bacillati</taxon>
        <taxon>Bacillota</taxon>
        <taxon>Negativicutes</taxon>
        <taxon>Selenomonadales</taxon>
        <taxon>Sporomusaceae</taxon>
        <taxon>Pelosinus</taxon>
    </lineage>
</organism>
<name>I9LGC7_9FIRM</name>
<evidence type="ECO:0000259" key="5">
    <source>
        <dbReference type="Pfam" id="PF01869"/>
    </source>
</evidence>
<dbReference type="InterPro" id="IPR043129">
    <property type="entry name" value="ATPase_NBD"/>
</dbReference>
<dbReference type="InterPro" id="IPR018709">
    <property type="entry name" value="CoA_activase_DUF2229"/>
</dbReference>
<dbReference type="PATRIC" id="fig|1149862.3.peg.1281"/>
<dbReference type="RefSeq" id="WP_007932424.1">
    <property type="nucleotide sequence ID" value="NZ_AKVJ01000017.1"/>
</dbReference>
<evidence type="ECO:0000256" key="1">
    <source>
        <dbReference type="ARBA" id="ARBA00001966"/>
    </source>
</evidence>
<reference evidence="7 8" key="1">
    <citation type="journal article" date="2012" name="J. Bacteriol.">
        <title>Draft Genome Sequences for Two Metal-Reducing Pelosinus fermentans Strains Isolated from a Cr(VI)-Contaminated Site and for Type Strain R7.</title>
        <authorList>
            <person name="Brown S.D."/>
            <person name="Podar M."/>
            <person name="Klingeman D.M."/>
            <person name="Johnson C.M."/>
            <person name="Yang Z.K."/>
            <person name="Utturkar S.M."/>
            <person name="Land M.L."/>
            <person name="Mosher J.J."/>
            <person name="Hurt R.A.Jr."/>
            <person name="Phelps T.J."/>
            <person name="Palumbo A.V."/>
            <person name="Arkin A.P."/>
            <person name="Hazen T.C."/>
            <person name="Elias D.A."/>
        </authorList>
    </citation>
    <scope>NUCLEOTIDE SEQUENCE [LARGE SCALE GENOMIC DNA]</scope>
    <source>
        <strain evidence="7 8">B4</strain>
    </source>
</reference>
<sequence length="1408" mass="155615">MDKVLRVGIDIGSTTIKMVILDEQNTIIFQEYTRHFSDITAAFQGIVTKAQHVLRHNLLSIMVTGSSGIGISQSLSLPFIQEVIASTNAVQHMIPITDTAIELGGEDAKITYFGGTVEQRMNGVCAGGTGAFIDHMAALMHTDPVGLNELAKNYETIYPIASRCGVFAKTDVQALMNDGVPKEDIAASVLQAVVNQTISSLAQGRAICGKVAFLGGPLHFLSELLRRFTETLGLTEDQVLSPECSPYFVAIGAALSVQEEPVPYEVLYEKAPQLFELRLECEESLHPLFSNEKEYLEFVARHGQHAVKRTLLEEYVGKAYLGIDAGSTTTKLALIGEGAELLYSYYGSNKGKPLDTVMLALTEMYRRMNDKTKIVHSAVTGYGEHFIKTALQVDLGEVETVAHLKAAKHFSPDVTFVLDIGGQDMKSFFLQNGIIDSIMLNEACSAGCGSFIENFAQSMEMSVQDFSQLGLQARKPVDLGSRCTVFMNSKVKQAQKEGAEVSDISAGISISIVKNALFKVIRLKNTDDLGNNIVVQGGTFYNDAILRALEQILGREVVRPDIAGLMGAFGAALIARERCVSDGKSLLLSAAELAGFAFRTTNRRCSACGNQCLITTQHFSSGQEYHAGNRCERGVGKVNANGQLPNLYTYKYQRLFEYQSLAESQAQRGTIGIPRVLNMYEDYPFWFTLFTRLNYRVVLSGTSSRKLYELGMETIPSESICYPAKLVHGHISDLIKKGVQKIFYPCIPYNLQDDPATDNCYNCPIVTSYPENIKANMEGLRNKEITFFHPFLPLNHRERLIKRLAQELRGEQISRQELVAAVDAAYGELDRYKADVRRKGEEVLGDMAARKIKGVVLAGRPYHMDPEINHGLPEMIQSYGLAVLSEDSIGHLGMVNRPLRVVDQWTYHSRLYAAASLVVTQPDLELIQINSFGCGIDAVTIDQVKEIIEEHHRIYTVVKLDEINNLGAARIRVRSLLAALNERETTLPAKPIKPVAECQSGADIAVKKHHTLLAPQLSPIHFQFLEAAFQTAGYRLVVAPTPDKTAIDEGLRYVHNDACYPTIIVIGQLVQALKSGKYDLNTTSVILAQTGGGCRATNYVAIARKALNDAGMPQVPVLALGGDAQSGFPLTLQLFESIITGIIYGDLLMRVLYRVRPYERVPGSAERLYDAWVTKCQQDMLIRSSHNFQKNVFDIVRDFDNLEIHEGQIKPRVGLVGEILVKYHPTANNQLVSLLESEGAEVVVPDMLDFILYCAYDSKVHYDLLSGTLFNMLKGSLLIRVVEYYRRHLRKALAGSQRFSSPLKIKQIAAFAQQHLSLGHVTGEGWLLTGEMVELIHDGVENIVCLQPFACLPNHITGKGMLKELRHNYPNVNIVPIDYDPGASEVNQLNRIKLMLSVAKTKIAQSVG</sequence>
<evidence type="ECO:0000256" key="2">
    <source>
        <dbReference type="ARBA" id="ARBA00022723"/>
    </source>
</evidence>
<dbReference type="EMBL" id="AKVJ01000017">
    <property type="protein sequence ID" value="EIW19549.1"/>
    <property type="molecule type" value="Genomic_DNA"/>
</dbReference>
<dbReference type="InterPro" id="IPR008275">
    <property type="entry name" value="CoA_E_activase_dom"/>
</dbReference>
<evidence type="ECO:0000313" key="7">
    <source>
        <dbReference type="EMBL" id="EIW19549.1"/>
    </source>
</evidence>
<dbReference type="PANTHER" id="PTHR32329">
    <property type="entry name" value="BIFUNCTIONAL PROTEIN [INCLUDES 2-HYDROXYACYL-COA DEHYDRATASE (N-TER) AND ITS ACTIVATOR DOMAIN (C_TERM)-RELATED"/>
    <property type="match status" value="1"/>
</dbReference>
<feature type="domain" description="DUF2229" evidence="6">
    <location>
        <begin position="670"/>
        <end position="889"/>
    </location>
</feature>
<dbReference type="Pfam" id="PF09989">
    <property type="entry name" value="DUF2229"/>
    <property type="match status" value="1"/>
</dbReference>
<accession>I9LGC7</accession>
<dbReference type="InterPro" id="IPR002731">
    <property type="entry name" value="ATPase_BadF"/>
</dbReference>
<keyword evidence="4" id="KW-0411">Iron-sulfur</keyword>
<dbReference type="SUPFAM" id="SSF53067">
    <property type="entry name" value="Actin-like ATPase domain"/>
    <property type="match status" value="2"/>
</dbReference>
<comment type="caution">
    <text evidence="7">The sequence shown here is derived from an EMBL/GenBank/DDBJ whole genome shotgun (WGS) entry which is preliminary data.</text>
</comment>
<dbReference type="GO" id="GO:0051536">
    <property type="term" value="F:iron-sulfur cluster binding"/>
    <property type="evidence" value="ECO:0007669"/>
    <property type="project" value="UniProtKB-KW"/>
</dbReference>
<keyword evidence="8" id="KW-1185">Reference proteome</keyword>
<evidence type="ECO:0000256" key="4">
    <source>
        <dbReference type="ARBA" id="ARBA00023014"/>
    </source>
</evidence>
<dbReference type="GO" id="GO:0046872">
    <property type="term" value="F:metal ion binding"/>
    <property type="evidence" value="ECO:0007669"/>
    <property type="project" value="UniProtKB-KW"/>
</dbReference>
<comment type="cofactor">
    <cofactor evidence="1">
        <name>[4Fe-4S] cluster</name>
        <dbReference type="ChEBI" id="CHEBI:49883"/>
    </cofactor>
</comment>
<feature type="domain" description="ATPase BadF/BadG/BcrA/BcrD type" evidence="5">
    <location>
        <begin position="321"/>
        <end position="575"/>
    </location>
</feature>
<dbReference type="Pfam" id="PF01869">
    <property type="entry name" value="BcrAD_BadFG"/>
    <property type="match status" value="2"/>
</dbReference>
<dbReference type="OrthoDB" id="9802715at2"/>
<evidence type="ECO:0000259" key="6">
    <source>
        <dbReference type="Pfam" id="PF09989"/>
    </source>
</evidence>